<proteinExistence type="predicted"/>
<dbReference type="AlphaFoldDB" id="A0A7H9CG35"/>
<dbReference type="Proteomes" id="UP000509414">
    <property type="component" value="Chromosome"/>
</dbReference>
<name>A0A7H9CG35_9BACT</name>
<dbReference type="EMBL" id="CP049075">
    <property type="protein sequence ID" value="QLI05070.1"/>
    <property type="molecule type" value="Genomic_DNA"/>
</dbReference>
<protein>
    <submittedName>
        <fullName evidence="1">Uncharacterized protein</fullName>
    </submittedName>
</protein>
<organism evidence="1 2">
    <name type="scientific">Candidatus Campylobacter infans</name>
    <dbReference type="NCBI Taxonomy" id="2561898"/>
    <lineage>
        <taxon>Bacteria</taxon>
        <taxon>Pseudomonadati</taxon>
        <taxon>Campylobacterota</taxon>
        <taxon>Epsilonproteobacteria</taxon>
        <taxon>Campylobacterales</taxon>
        <taxon>Campylobacteraceae</taxon>
        <taxon>Campylobacter</taxon>
    </lineage>
</organism>
<accession>A0A7H9CG35</accession>
<reference evidence="1 2" key="1">
    <citation type="submission" date="2020-02" db="EMBL/GenBank/DDBJ databases">
        <title>Complete genome sequence of the novel Campylobacter species Candidatus Campylobacter infans.</title>
        <authorList>
            <person name="Duim B."/>
            <person name="Zomer A."/>
            <person name="van der Graaf L."/>
            <person name="Wagenaar J."/>
        </authorList>
    </citation>
    <scope>NUCLEOTIDE SEQUENCE [LARGE SCALE GENOMIC DNA]</scope>
    <source>
        <strain evidence="1 2">19S00001</strain>
    </source>
</reference>
<keyword evidence="2" id="KW-1185">Reference proteome</keyword>
<evidence type="ECO:0000313" key="1">
    <source>
        <dbReference type="EMBL" id="QLI05070.1"/>
    </source>
</evidence>
<gene>
    <name evidence="1" type="ORF">CINF_0547</name>
</gene>
<sequence length="98" mass="11334">MRVRYLRALERFSMDISKAIKKENFDELKFQALVEKNTQILNKIPSVSLHSSYSKALLAFVNMASNCSRAELLKAANALDKFKKAKNYKRDKNGEQDY</sequence>
<dbReference type="KEGG" id="cinf:CINF_0547"/>
<evidence type="ECO:0000313" key="2">
    <source>
        <dbReference type="Proteomes" id="UP000509414"/>
    </source>
</evidence>